<accession>A0ACC0XCG7</accession>
<protein>
    <submittedName>
        <fullName evidence="1">Uncharacterized protein</fullName>
    </submittedName>
</protein>
<name>A0ACC0XCG7_9ROSI</name>
<keyword evidence="2" id="KW-1185">Reference proteome</keyword>
<gene>
    <name evidence="1" type="ORF">Pint_20568</name>
</gene>
<evidence type="ECO:0000313" key="2">
    <source>
        <dbReference type="Proteomes" id="UP001163603"/>
    </source>
</evidence>
<organism evidence="1 2">
    <name type="scientific">Pistacia integerrima</name>
    <dbReference type="NCBI Taxonomy" id="434235"/>
    <lineage>
        <taxon>Eukaryota</taxon>
        <taxon>Viridiplantae</taxon>
        <taxon>Streptophyta</taxon>
        <taxon>Embryophyta</taxon>
        <taxon>Tracheophyta</taxon>
        <taxon>Spermatophyta</taxon>
        <taxon>Magnoliopsida</taxon>
        <taxon>eudicotyledons</taxon>
        <taxon>Gunneridae</taxon>
        <taxon>Pentapetalae</taxon>
        <taxon>rosids</taxon>
        <taxon>malvids</taxon>
        <taxon>Sapindales</taxon>
        <taxon>Anacardiaceae</taxon>
        <taxon>Pistacia</taxon>
    </lineage>
</organism>
<dbReference type="Proteomes" id="UP001163603">
    <property type="component" value="Chromosome 13"/>
</dbReference>
<proteinExistence type="predicted"/>
<dbReference type="EMBL" id="CM047748">
    <property type="protein sequence ID" value="KAJ0014993.1"/>
    <property type="molecule type" value="Genomic_DNA"/>
</dbReference>
<evidence type="ECO:0000313" key="1">
    <source>
        <dbReference type="EMBL" id="KAJ0014993.1"/>
    </source>
</evidence>
<comment type="caution">
    <text evidence="1">The sequence shown here is derived from an EMBL/GenBank/DDBJ whole genome shotgun (WGS) entry which is preliminary data.</text>
</comment>
<reference evidence="2" key="1">
    <citation type="journal article" date="2023" name="G3 (Bethesda)">
        <title>Genome assembly and association tests identify interacting loci associated with vigor, precocity, and sex in interspecific pistachio rootstocks.</title>
        <authorList>
            <person name="Palmer W."/>
            <person name="Jacygrad E."/>
            <person name="Sagayaradj S."/>
            <person name="Cavanaugh K."/>
            <person name="Han R."/>
            <person name="Bertier L."/>
            <person name="Beede B."/>
            <person name="Kafkas S."/>
            <person name="Golino D."/>
            <person name="Preece J."/>
            <person name="Michelmore R."/>
        </authorList>
    </citation>
    <scope>NUCLEOTIDE SEQUENCE [LARGE SCALE GENOMIC DNA]</scope>
</reference>
<sequence>MVDEGIVNSTPNGYMLRQYSYPDNSEGKSMPLSRGIGTGGTISGTGRFLKEKNPNIKATIQIVWVVGWCAGDFPCGGERCLSTELFDSIRLIEPPLPQIMTQALPLWADLRLVHLPSAMEATTLGHESS</sequence>